<dbReference type="Gene3D" id="3.20.20.80">
    <property type="entry name" value="Glycosidases"/>
    <property type="match status" value="1"/>
</dbReference>
<dbReference type="GO" id="GO:0005987">
    <property type="term" value="P:sucrose catabolic process"/>
    <property type="evidence" value="ECO:0007669"/>
    <property type="project" value="TreeGrafter"/>
</dbReference>
<dbReference type="Pfam" id="PF16657">
    <property type="entry name" value="Malt_amylase_C"/>
    <property type="match status" value="1"/>
</dbReference>
<dbReference type="GO" id="GO:0033934">
    <property type="term" value="F:glucan 1,4-alpha-maltotriohydrolase activity"/>
    <property type="evidence" value="ECO:0007669"/>
    <property type="project" value="TreeGrafter"/>
</dbReference>
<dbReference type="AlphaFoldDB" id="A0A1B9GIU4"/>
<dbReference type="Gene3D" id="2.60.40.1180">
    <property type="entry name" value="Golgi alpha-mannosidase II"/>
    <property type="match status" value="1"/>
</dbReference>
<proteinExistence type="inferred from homology"/>
<gene>
    <name evidence="6" type="ORF">I316_07416</name>
</gene>
<evidence type="ECO:0000256" key="3">
    <source>
        <dbReference type="ARBA" id="ARBA00023295"/>
    </source>
</evidence>
<dbReference type="SUPFAM" id="SSF51011">
    <property type="entry name" value="Glycosyl hydrolase domain"/>
    <property type="match status" value="1"/>
</dbReference>
<evidence type="ECO:0000256" key="1">
    <source>
        <dbReference type="ARBA" id="ARBA00008061"/>
    </source>
</evidence>
<keyword evidence="2" id="KW-0378">Hydrolase</keyword>
<organism evidence="6 7">
    <name type="scientific">Kwoniella heveanensis BCC8398</name>
    <dbReference type="NCBI Taxonomy" id="1296120"/>
    <lineage>
        <taxon>Eukaryota</taxon>
        <taxon>Fungi</taxon>
        <taxon>Dikarya</taxon>
        <taxon>Basidiomycota</taxon>
        <taxon>Agaricomycotina</taxon>
        <taxon>Tremellomycetes</taxon>
        <taxon>Tremellales</taxon>
        <taxon>Cryptococcaceae</taxon>
        <taxon>Kwoniella</taxon>
    </lineage>
</organism>
<dbReference type="FunFam" id="3.20.20.80:FF:000064">
    <property type="entry name" value="Oligo-1,6-glucosidase"/>
    <property type="match status" value="1"/>
</dbReference>
<dbReference type="GO" id="GO:0004574">
    <property type="term" value="F:oligo-1,6-glucosidase activity"/>
    <property type="evidence" value="ECO:0007669"/>
    <property type="project" value="TreeGrafter"/>
</dbReference>
<evidence type="ECO:0000256" key="2">
    <source>
        <dbReference type="ARBA" id="ARBA00022801"/>
    </source>
</evidence>
<dbReference type="STRING" id="1296120.A0A1B9GIU4"/>
<dbReference type="FunFam" id="3.90.400.10:FF:000002">
    <property type="entry name" value="Sucrose isomerase"/>
    <property type="match status" value="1"/>
</dbReference>
<keyword evidence="4" id="KW-0462">Maltose metabolism</keyword>
<name>A0A1B9GIU4_9TREE</name>
<dbReference type="SMART" id="SM00642">
    <property type="entry name" value="Aamy"/>
    <property type="match status" value="1"/>
</dbReference>
<dbReference type="Proteomes" id="UP000092666">
    <property type="component" value="Unassembled WGS sequence"/>
</dbReference>
<dbReference type="Pfam" id="PF00128">
    <property type="entry name" value="Alpha-amylase"/>
    <property type="match status" value="1"/>
</dbReference>
<dbReference type="InterPro" id="IPR013780">
    <property type="entry name" value="Glyco_hydro_b"/>
</dbReference>
<dbReference type="OrthoDB" id="2564097at2759"/>
<feature type="domain" description="Glycosyl hydrolase family 13 catalytic" evidence="5">
    <location>
        <begin position="23"/>
        <end position="442"/>
    </location>
</feature>
<dbReference type="InterPro" id="IPR032091">
    <property type="entry name" value="Malt_amylase-like_C"/>
</dbReference>
<dbReference type="EMBL" id="KI669514">
    <property type="protein sequence ID" value="OCF30891.1"/>
    <property type="molecule type" value="Genomic_DNA"/>
</dbReference>
<dbReference type="InterPro" id="IPR045857">
    <property type="entry name" value="O16G_dom_2"/>
</dbReference>
<evidence type="ECO:0000256" key="4">
    <source>
        <dbReference type="ARBA" id="ARBA00026248"/>
    </source>
</evidence>
<dbReference type="GO" id="GO:0004556">
    <property type="term" value="F:alpha-amylase activity"/>
    <property type="evidence" value="ECO:0007669"/>
    <property type="project" value="TreeGrafter"/>
</dbReference>
<evidence type="ECO:0000313" key="6">
    <source>
        <dbReference type="EMBL" id="OCF30891.1"/>
    </source>
</evidence>
<dbReference type="SUPFAM" id="SSF51445">
    <property type="entry name" value="(Trans)glycosidases"/>
    <property type="match status" value="1"/>
</dbReference>
<evidence type="ECO:0000259" key="5">
    <source>
        <dbReference type="SMART" id="SM00642"/>
    </source>
</evidence>
<accession>A0A1B9GIU4</accession>
<dbReference type="InterPro" id="IPR017853">
    <property type="entry name" value="GH"/>
</dbReference>
<keyword evidence="7" id="KW-1185">Reference proteome</keyword>
<protein>
    <recommendedName>
        <fullName evidence="5">Glycosyl hydrolase family 13 catalytic domain-containing protein</fullName>
    </recommendedName>
</protein>
<keyword evidence="3" id="KW-0326">Glycosidase</keyword>
<sequence length="581" mass="67465">MTRIITRKEKVDKAWWKSAVVYQIYPGSFCDSNGDGIGDLKGVISKLDYLKQLGVDVVWLSPIFKSPQVDMGYDVSDYRDIHEPYGTVHDVEVLIEELHERGMKLLLDLVVNHTSDEHPWFQESRSSRTSAKRDWYIWRPASYDAEGRRKPPNNWKSNFGGSVWQWDQDTEEYYLHYYDPKQPDLNFESPELRQAIYDMMRFWLDKKCDGFRMDVIGRISKDMSFPDAPITDPSSEWQDFRSQNKEGPRVHEFIREMNEQVLSKYDIMTVGELNHTPPEMMLRYVHPDRKEIQMGFAFDHVNVGLGPAKGRHIVEPWKLPELKAILAKWQALRDAGGWHALYLENHDQPRSISRYANDSPKWRAASGKLLALMHSTLFGTIYLHQGQEIGMINCPNDWPLEEYKDVQTQNLIHTRRYRVIERGRDVDETIKKVLFKARDNGRTPMQWSAEAHAGFSTAEPWMRIPDDYKECNVAAEAADPESLLSFWRETLAFRKRYEEELVYGSFSLLSPDHESIFAYIRASRILVVLNFSDRPTTWQVPDHFVGATVIRGTATKESPFSNAGLDISLAPYQGLVLEQSL</sequence>
<comment type="similarity">
    <text evidence="1">Belongs to the glycosyl hydrolase 13 family.</text>
</comment>
<dbReference type="FunFam" id="3.20.20.80:FF:000087">
    <property type="entry name" value="Oligo-1,6-glucosidase IMA1"/>
    <property type="match status" value="1"/>
</dbReference>
<dbReference type="GO" id="GO:0000025">
    <property type="term" value="P:maltose catabolic process"/>
    <property type="evidence" value="ECO:0007669"/>
    <property type="project" value="TreeGrafter"/>
</dbReference>
<dbReference type="CDD" id="cd11333">
    <property type="entry name" value="AmyAc_SI_OligoGlu_DGase"/>
    <property type="match status" value="1"/>
</dbReference>
<dbReference type="Gene3D" id="3.90.400.10">
    <property type="entry name" value="Oligo-1,6-glucosidase, Domain 2"/>
    <property type="match status" value="1"/>
</dbReference>
<dbReference type="InterPro" id="IPR006047">
    <property type="entry name" value="GH13_cat_dom"/>
</dbReference>
<evidence type="ECO:0000313" key="7">
    <source>
        <dbReference type="Proteomes" id="UP000092666"/>
    </source>
</evidence>
<reference evidence="7" key="2">
    <citation type="submission" date="2013-12" db="EMBL/GenBank/DDBJ databases">
        <title>Evolution of pathogenesis and genome organization in the Tremellales.</title>
        <authorList>
            <person name="Cuomo C."/>
            <person name="Litvintseva A."/>
            <person name="Heitman J."/>
            <person name="Chen Y."/>
            <person name="Sun S."/>
            <person name="Springer D."/>
            <person name="Dromer F."/>
            <person name="Young S."/>
            <person name="Zeng Q."/>
            <person name="Chapman S."/>
            <person name="Gujja S."/>
            <person name="Saif S."/>
            <person name="Birren B."/>
        </authorList>
    </citation>
    <scope>NUCLEOTIDE SEQUENCE [LARGE SCALE GENOMIC DNA]</scope>
    <source>
        <strain evidence="7">BCC8398</strain>
    </source>
</reference>
<dbReference type="PANTHER" id="PTHR10357:SF232">
    <property type="entry name" value="GLYCOSYL HYDROLASE FAMILY 13 CATALYTIC DOMAIN-CONTAINING PROTEIN"/>
    <property type="match status" value="1"/>
</dbReference>
<dbReference type="GO" id="GO:0004575">
    <property type="term" value="F:sucrose alpha-glucosidase activity"/>
    <property type="evidence" value="ECO:0007669"/>
    <property type="project" value="TreeGrafter"/>
</dbReference>
<reference evidence="6 7" key="1">
    <citation type="submission" date="2013-07" db="EMBL/GenBank/DDBJ databases">
        <title>The Genome Sequence of Cryptococcus heveanensis BCC8398.</title>
        <authorList>
            <consortium name="The Broad Institute Genome Sequencing Platform"/>
            <person name="Cuomo C."/>
            <person name="Litvintseva A."/>
            <person name="Chen Y."/>
            <person name="Heitman J."/>
            <person name="Sun S."/>
            <person name="Springer D."/>
            <person name="Dromer F."/>
            <person name="Young S.K."/>
            <person name="Zeng Q."/>
            <person name="Gargeya S."/>
            <person name="Fitzgerald M."/>
            <person name="Abouelleil A."/>
            <person name="Alvarado L."/>
            <person name="Berlin A.M."/>
            <person name="Chapman S.B."/>
            <person name="Dewar J."/>
            <person name="Goldberg J."/>
            <person name="Griggs A."/>
            <person name="Gujja S."/>
            <person name="Hansen M."/>
            <person name="Howarth C."/>
            <person name="Imamovic A."/>
            <person name="Larimer J."/>
            <person name="McCowan C."/>
            <person name="Murphy C."/>
            <person name="Pearson M."/>
            <person name="Priest M."/>
            <person name="Roberts A."/>
            <person name="Saif S."/>
            <person name="Shea T."/>
            <person name="Sykes S."/>
            <person name="Wortman J."/>
            <person name="Nusbaum C."/>
            <person name="Birren B."/>
        </authorList>
    </citation>
    <scope>NUCLEOTIDE SEQUENCE [LARGE SCALE GENOMIC DNA]</scope>
    <source>
        <strain evidence="6 7">BCC8398</strain>
    </source>
</reference>
<dbReference type="PANTHER" id="PTHR10357">
    <property type="entry name" value="ALPHA-AMYLASE FAMILY MEMBER"/>
    <property type="match status" value="1"/>
</dbReference>